<protein>
    <submittedName>
        <fullName evidence="2">Predicted protein</fullName>
    </submittedName>
</protein>
<evidence type="ECO:0000313" key="2">
    <source>
        <dbReference type="EMBL" id="CBX91180.1"/>
    </source>
</evidence>
<dbReference type="InParanoid" id="E4ZI37"/>
<feature type="compositionally biased region" description="Polar residues" evidence="1">
    <location>
        <begin position="150"/>
        <end position="161"/>
    </location>
</feature>
<dbReference type="AlphaFoldDB" id="E4ZI37"/>
<dbReference type="VEuPathDB" id="FungiDB:LEMA_P062140.1"/>
<feature type="region of interest" description="Disordered" evidence="1">
    <location>
        <begin position="143"/>
        <end position="172"/>
    </location>
</feature>
<proteinExistence type="predicted"/>
<name>E4ZI37_LEPMJ</name>
<organism evidence="3">
    <name type="scientific">Leptosphaeria maculans (strain JN3 / isolate v23.1.3 / race Av1-4-5-6-7-8)</name>
    <name type="common">Blackleg fungus</name>
    <name type="synonym">Phoma lingam</name>
    <dbReference type="NCBI Taxonomy" id="985895"/>
    <lineage>
        <taxon>Eukaryota</taxon>
        <taxon>Fungi</taxon>
        <taxon>Dikarya</taxon>
        <taxon>Ascomycota</taxon>
        <taxon>Pezizomycotina</taxon>
        <taxon>Dothideomycetes</taxon>
        <taxon>Pleosporomycetidae</taxon>
        <taxon>Pleosporales</taxon>
        <taxon>Pleosporineae</taxon>
        <taxon>Leptosphaeriaceae</taxon>
        <taxon>Plenodomus</taxon>
        <taxon>Plenodomus lingam/Leptosphaeria maculans species complex</taxon>
    </lineage>
</organism>
<reference evidence="3" key="1">
    <citation type="journal article" date="2011" name="Nat. Commun.">
        <title>Effector diversification within compartments of the Leptosphaeria maculans genome affected by Repeat-Induced Point mutations.</title>
        <authorList>
            <person name="Rouxel T."/>
            <person name="Grandaubert J."/>
            <person name="Hane J.K."/>
            <person name="Hoede C."/>
            <person name="van de Wouw A.P."/>
            <person name="Couloux A."/>
            <person name="Dominguez V."/>
            <person name="Anthouard V."/>
            <person name="Bally P."/>
            <person name="Bourras S."/>
            <person name="Cozijnsen A.J."/>
            <person name="Ciuffetti L.M."/>
            <person name="Degrave A."/>
            <person name="Dilmaghani A."/>
            <person name="Duret L."/>
            <person name="Fudal I."/>
            <person name="Goodwin S.B."/>
            <person name="Gout L."/>
            <person name="Glaser N."/>
            <person name="Linglin J."/>
            <person name="Kema G.H.J."/>
            <person name="Lapalu N."/>
            <person name="Lawrence C.B."/>
            <person name="May K."/>
            <person name="Meyer M."/>
            <person name="Ollivier B."/>
            <person name="Poulain J."/>
            <person name="Schoch C.L."/>
            <person name="Simon A."/>
            <person name="Spatafora J.W."/>
            <person name="Stachowiak A."/>
            <person name="Turgeon B.G."/>
            <person name="Tyler B.M."/>
            <person name="Vincent D."/>
            <person name="Weissenbach J."/>
            <person name="Amselem J."/>
            <person name="Quesneville H."/>
            <person name="Oliver R.P."/>
            <person name="Wincker P."/>
            <person name="Balesdent M.-H."/>
            <person name="Howlett B.J."/>
        </authorList>
    </citation>
    <scope>NUCLEOTIDE SEQUENCE [LARGE SCALE GENOMIC DNA]</scope>
    <source>
        <strain evidence="3">JN3 / isolate v23.1.3 / race Av1-4-5-6-7-8</strain>
    </source>
</reference>
<dbReference type="OrthoDB" id="5300765at2759"/>
<accession>E4ZI37</accession>
<gene>
    <name evidence="2" type="ORF">LEMA_P062140.1</name>
</gene>
<dbReference type="EMBL" id="FP929065">
    <property type="protein sequence ID" value="CBX91180.1"/>
    <property type="molecule type" value="Genomic_DNA"/>
</dbReference>
<feature type="region of interest" description="Disordered" evidence="1">
    <location>
        <begin position="68"/>
        <end position="87"/>
    </location>
</feature>
<dbReference type="Proteomes" id="UP000002668">
    <property type="component" value="Genome"/>
</dbReference>
<sequence length="306" mass="32995">MYSRHTTPPSSSSFNYIPGSVGSDVTYYSQASSPDVHAAGPTPPRSPLRSYGPVLLPKVRIQDQVAEPTGGPIRHRRTTSSSSVGYAYSPYSRPASMARRGSSPLNHNLHNLHSNLTSPVSNSSSSYDINLSTLNSPITFSQPEARRSSYVGSHSRSASTTRPRHDRSVSAGSVDENIINRYGFPTYRNLPSYVTASSAPQSNMGLITALPSTYSSAQDIPSFTASCTQDFTVPEFEAAPAVQYPFSTDVSFDAYQSIPPTSSIMEYLTSPNPSPALVRRVTNAPRGIHNHFCILSPPALPPKPPT</sequence>
<dbReference type="HOGENOM" id="CLU_1034506_0_0_1"/>
<dbReference type="eggNOG" id="ENOG502R6VZ">
    <property type="taxonomic scope" value="Eukaryota"/>
</dbReference>
<evidence type="ECO:0000256" key="1">
    <source>
        <dbReference type="SAM" id="MobiDB-lite"/>
    </source>
</evidence>
<dbReference type="STRING" id="985895.E4ZI37"/>
<keyword evidence="3" id="KW-1185">Reference proteome</keyword>
<evidence type="ECO:0000313" key="3">
    <source>
        <dbReference type="Proteomes" id="UP000002668"/>
    </source>
</evidence>